<dbReference type="Pfam" id="PF04717">
    <property type="entry name" value="Phage_base_V"/>
    <property type="match status" value="1"/>
</dbReference>
<evidence type="ECO:0000313" key="1">
    <source>
        <dbReference type="EMBL" id="SAY41524.1"/>
    </source>
</evidence>
<accession>A0A1C3H907</accession>
<dbReference type="RefSeq" id="WP_084826805.1">
    <property type="nucleotide sequence ID" value="NZ_CP018917.1"/>
</dbReference>
<proteinExistence type="predicted"/>
<dbReference type="InterPro" id="IPR040629">
    <property type="entry name" value="Phage_spike"/>
</dbReference>
<dbReference type="Gene3D" id="6.20.150.10">
    <property type="match status" value="1"/>
</dbReference>
<dbReference type="GeneID" id="98186665"/>
<gene>
    <name evidence="1" type="ORF">PWN146_00180</name>
</gene>
<dbReference type="Pfam" id="PF18946">
    <property type="entry name" value="Apex"/>
    <property type="match status" value="1"/>
</dbReference>
<sequence length="211" mass="21876">MNTDNFDIQRLVRNLIRIGTVSELDLERGRCRVATGGNLTDWLNWLTGRAGDARSWWAPSIGEQVLVLSLGGELETAFVLPGVFSDAHPAPSASAQAAHIAFPDGAAIEYEPATGALKAVGIKSAAIEAAERITLTAPNITCIASGKITLDAPEVECTQLLTTGTIAIRQGGSMTGDLNHTGGSISSNGIVVHTHTHGGVQNGGGQTDKPA</sequence>
<dbReference type="InterPro" id="IPR044033">
    <property type="entry name" value="GpV-like_apex"/>
</dbReference>
<dbReference type="InterPro" id="IPR037026">
    <property type="entry name" value="Vgr_OB-fold_dom_sf"/>
</dbReference>
<dbReference type="InterPro" id="IPR013046">
    <property type="entry name" value="GpV/Gp45"/>
</dbReference>
<dbReference type="AlphaFoldDB" id="A0A1C3H907"/>
<dbReference type="EMBL" id="LT575490">
    <property type="protein sequence ID" value="SAY41524.1"/>
    <property type="molecule type" value="Genomic_DNA"/>
</dbReference>
<reference evidence="1" key="1">
    <citation type="submission" date="2016-05" db="EMBL/GenBank/DDBJ databases">
        <authorList>
            <person name="Cock P.J.A."/>
            <person name="Cock P.J.A."/>
        </authorList>
    </citation>
    <scope>NUCLEOTIDE SEQUENCE</scope>
    <source>
        <strain evidence="1">PWN146_assembly</strain>
    </source>
</reference>
<name>A0A1C3H907_SERMA</name>
<dbReference type="InterPro" id="IPR006531">
    <property type="entry name" value="Gp5/Vgr_OB"/>
</dbReference>
<dbReference type="Gene3D" id="2.40.50.230">
    <property type="entry name" value="Gp5 N-terminal domain"/>
    <property type="match status" value="1"/>
</dbReference>
<organism evidence="1">
    <name type="scientific">Serratia marcescens</name>
    <dbReference type="NCBI Taxonomy" id="615"/>
    <lineage>
        <taxon>Bacteria</taxon>
        <taxon>Pseudomonadati</taxon>
        <taxon>Pseudomonadota</taxon>
        <taxon>Gammaproteobacteria</taxon>
        <taxon>Enterobacterales</taxon>
        <taxon>Yersiniaceae</taxon>
        <taxon>Serratia</taxon>
    </lineage>
</organism>
<protein>
    <submittedName>
        <fullName evidence="1">Phage-related baseplate assembly protein</fullName>
    </submittedName>
</protein>
<dbReference type="NCBIfam" id="TIGR01644">
    <property type="entry name" value="phage_P2_V"/>
    <property type="match status" value="1"/>
</dbReference>
<dbReference type="Pfam" id="PF18715">
    <property type="entry name" value="Phage_spike"/>
    <property type="match status" value="1"/>
</dbReference>